<dbReference type="Pfam" id="PF13577">
    <property type="entry name" value="SnoaL_4"/>
    <property type="match status" value="1"/>
</dbReference>
<dbReference type="InterPro" id="IPR032710">
    <property type="entry name" value="NTF2-like_dom_sf"/>
</dbReference>
<accession>A0ABW1U138</accession>
<reference evidence="4" key="1">
    <citation type="journal article" date="2019" name="Int. J. Syst. Evol. Microbiol.">
        <title>The Global Catalogue of Microorganisms (GCM) 10K type strain sequencing project: providing services to taxonomists for standard genome sequencing and annotation.</title>
        <authorList>
            <consortium name="The Broad Institute Genomics Platform"/>
            <consortium name="The Broad Institute Genome Sequencing Center for Infectious Disease"/>
            <person name="Wu L."/>
            <person name="Ma J."/>
        </authorList>
    </citation>
    <scope>NUCLEOTIDE SEQUENCE [LARGE SCALE GENOMIC DNA]</scope>
    <source>
        <strain evidence="4">CCUG 39402</strain>
    </source>
</reference>
<organism evidence="3 4">
    <name type="scientific">Polaromonas aquatica</name>
    <dbReference type="NCBI Taxonomy" id="332657"/>
    <lineage>
        <taxon>Bacteria</taxon>
        <taxon>Pseudomonadati</taxon>
        <taxon>Pseudomonadota</taxon>
        <taxon>Betaproteobacteria</taxon>
        <taxon>Burkholderiales</taxon>
        <taxon>Comamonadaceae</taxon>
        <taxon>Polaromonas</taxon>
    </lineage>
</organism>
<sequence>MTESGEDLLQTLLDREAIRELMYAYCRGIDRCDEAALRSVYWPDATHRQGAYSESGSSFVDYAMKARSNGLRMSHHVSNISIVLKGKQAAVEGYFQAFQYDGTPQGGLLETLLNGRYINRVENRGGEWRIAERTLIYDWIKQTPATDGNESQRFGERSPNGRMKPDDAWYKLLGQAPFSS</sequence>
<dbReference type="Proteomes" id="UP001596270">
    <property type="component" value="Unassembled WGS sequence"/>
</dbReference>
<dbReference type="CDD" id="cd00531">
    <property type="entry name" value="NTF2_like"/>
    <property type="match status" value="1"/>
</dbReference>
<evidence type="ECO:0000256" key="1">
    <source>
        <dbReference type="SAM" id="MobiDB-lite"/>
    </source>
</evidence>
<name>A0ABW1U138_9BURK</name>
<keyword evidence="4" id="KW-1185">Reference proteome</keyword>
<dbReference type="SUPFAM" id="SSF54427">
    <property type="entry name" value="NTF2-like"/>
    <property type="match status" value="1"/>
</dbReference>
<dbReference type="Gene3D" id="3.10.450.50">
    <property type="match status" value="1"/>
</dbReference>
<evidence type="ECO:0000259" key="2">
    <source>
        <dbReference type="Pfam" id="PF13577"/>
    </source>
</evidence>
<proteinExistence type="predicted"/>
<dbReference type="InterPro" id="IPR037401">
    <property type="entry name" value="SnoaL-like"/>
</dbReference>
<comment type="caution">
    <text evidence="3">The sequence shown here is derived from an EMBL/GenBank/DDBJ whole genome shotgun (WGS) entry which is preliminary data.</text>
</comment>
<dbReference type="EMBL" id="JBHSRS010000079">
    <property type="protein sequence ID" value="MFC6282692.1"/>
    <property type="molecule type" value="Genomic_DNA"/>
</dbReference>
<evidence type="ECO:0000313" key="3">
    <source>
        <dbReference type="EMBL" id="MFC6282692.1"/>
    </source>
</evidence>
<evidence type="ECO:0000313" key="4">
    <source>
        <dbReference type="Proteomes" id="UP001596270"/>
    </source>
</evidence>
<dbReference type="RefSeq" id="WP_371434805.1">
    <property type="nucleotide sequence ID" value="NZ_JBHSRS010000079.1"/>
</dbReference>
<protein>
    <submittedName>
        <fullName evidence="3">Nuclear transport factor 2 family protein</fullName>
    </submittedName>
</protein>
<feature type="domain" description="SnoaL-like" evidence="2">
    <location>
        <begin position="10"/>
        <end position="134"/>
    </location>
</feature>
<feature type="region of interest" description="Disordered" evidence="1">
    <location>
        <begin position="146"/>
        <end position="166"/>
    </location>
</feature>
<gene>
    <name evidence="3" type="ORF">ACFQND_15810</name>
</gene>